<evidence type="ECO:0000313" key="4">
    <source>
        <dbReference type="Proteomes" id="UP001059596"/>
    </source>
</evidence>
<dbReference type="InterPro" id="IPR017946">
    <property type="entry name" value="PLC-like_Pdiesterase_TIM-brl"/>
</dbReference>
<dbReference type="Pfam" id="PF00014">
    <property type="entry name" value="Kunitz_BPTI"/>
    <property type="match status" value="1"/>
</dbReference>
<dbReference type="PROSITE" id="PS50279">
    <property type="entry name" value="BPTI_KUNITZ_2"/>
    <property type="match status" value="1"/>
</dbReference>
<feature type="chain" id="PRO_5040426304" description="BPTI/Kunitz inhibitor domain-containing protein" evidence="1">
    <location>
        <begin position="20"/>
        <end position="516"/>
    </location>
</feature>
<reference evidence="3" key="1">
    <citation type="journal article" date="2023" name="Genome Biol. Evol.">
        <title>Long-read-based Genome Assembly of Drosophila gunungcola Reveals Fewer Chemosensory Genes in Flower-breeding Species.</title>
        <authorList>
            <person name="Negi A."/>
            <person name="Liao B.Y."/>
            <person name="Yeh S.D."/>
        </authorList>
    </citation>
    <scope>NUCLEOTIDE SEQUENCE</scope>
    <source>
        <strain evidence="3">Sukarami</strain>
    </source>
</reference>
<evidence type="ECO:0000259" key="2">
    <source>
        <dbReference type="PROSITE" id="PS50279"/>
    </source>
</evidence>
<gene>
    <name evidence="3" type="ORF">M5D96_005799</name>
</gene>
<dbReference type="PANTHER" id="PTHR13593">
    <property type="match status" value="1"/>
</dbReference>
<protein>
    <recommendedName>
        <fullName evidence="2">BPTI/Kunitz inhibitor domain-containing protein</fullName>
    </recommendedName>
</protein>
<evidence type="ECO:0000313" key="3">
    <source>
        <dbReference type="EMBL" id="KAI8041534.1"/>
    </source>
</evidence>
<dbReference type="InterPro" id="IPR051057">
    <property type="entry name" value="PI-PLC_domain"/>
</dbReference>
<dbReference type="SUPFAM" id="SSF51695">
    <property type="entry name" value="PLC-like phosphodiesterases"/>
    <property type="match status" value="1"/>
</dbReference>
<comment type="caution">
    <text evidence="3">The sequence shown here is derived from an EMBL/GenBank/DDBJ whole genome shotgun (WGS) entry which is preliminary data.</text>
</comment>
<feature type="signal peptide" evidence="1">
    <location>
        <begin position="1"/>
        <end position="19"/>
    </location>
</feature>
<dbReference type="Gene3D" id="3.20.20.190">
    <property type="entry name" value="Phosphatidylinositol (PI) phosphodiesterase"/>
    <property type="match status" value="1"/>
</dbReference>
<dbReference type="InterPro" id="IPR002223">
    <property type="entry name" value="Kunitz_BPTI"/>
</dbReference>
<name>A0A9P9YRV9_9MUSC</name>
<dbReference type="GO" id="GO:0004867">
    <property type="term" value="F:serine-type endopeptidase inhibitor activity"/>
    <property type="evidence" value="ECO:0007669"/>
    <property type="project" value="InterPro"/>
</dbReference>
<accession>A0A9P9YRV9</accession>
<proteinExistence type="predicted"/>
<feature type="domain" description="BPTI/Kunitz inhibitor" evidence="2">
    <location>
        <begin position="31"/>
        <end position="88"/>
    </location>
</feature>
<dbReference type="Proteomes" id="UP001059596">
    <property type="component" value="Unassembled WGS sequence"/>
</dbReference>
<dbReference type="PROSITE" id="PS51257">
    <property type="entry name" value="PROKAR_LIPOPROTEIN"/>
    <property type="match status" value="1"/>
</dbReference>
<dbReference type="CDD" id="cd00109">
    <property type="entry name" value="Kunitz-type"/>
    <property type="match status" value="1"/>
</dbReference>
<keyword evidence="1" id="KW-0732">Signal</keyword>
<dbReference type="InterPro" id="IPR036880">
    <property type="entry name" value="Kunitz_BPTI_sf"/>
</dbReference>
<dbReference type="SUPFAM" id="SSF57362">
    <property type="entry name" value="BPTI-like"/>
    <property type="match status" value="1"/>
</dbReference>
<dbReference type="CDD" id="cd08622">
    <property type="entry name" value="PI-PLCXDc_CG14945_like"/>
    <property type="match status" value="1"/>
</dbReference>
<sequence>MKFLMILSCLVLYVALTFAQSCPGRPHPQNCSGGKDEGVRHLHGCISDPNNEMWYYNHNLNRCIKMQYHGCGGNFNRYCSLVSCQPNCPVFLTISLTGKTLQDTFLEVNWGPNCYGPPQWVGIYGQDPTISNFQPEFRIDGIANRTGKMITPIKLGKLHFPGGWNRQDGGDQPAIRYPTGKCLAHFVASYNGTELLTVDCLKIQPNWISQIKDVSQMPLKNIFLPGTHASGAFVGSSSKTNSILVRDYLVAQQFDVWSQLVFGIRYLDFSIGYKNMNTENDADNFWIANENMLIAPLVAILRDVRLFVKRSGEMIVLDFSSFPIGFYKHPEIYSSLFRLLRQELGDVAYRRNVTQDEHCANRNFRELLQQNRHLVILFPTQELPYPENESNMICPPWRRFSTSFMNISQTLDYMRLLFSKKPDSPVRDDGWIFTAVRSMEQTLNTHQLQTAKERAAVLNPKVTQWLKGPWGNNANVVAMDYFSNTNIVDLAIQVNARKAFIMANEDYINLEILNLC</sequence>
<evidence type="ECO:0000256" key="1">
    <source>
        <dbReference type="SAM" id="SignalP"/>
    </source>
</evidence>
<dbReference type="GO" id="GO:0008081">
    <property type="term" value="F:phosphoric diester hydrolase activity"/>
    <property type="evidence" value="ECO:0007669"/>
    <property type="project" value="InterPro"/>
</dbReference>
<dbReference type="SMART" id="SM00131">
    <property type="entry name" value="KU"/>
    <property type="match status" value="1"/>
</dbReference>
<organism evidence="3 4">
    <name type="scientific">Drosophila gunungcola</name>
    <name type="common">fruit fly</name>
    <dbReference type="NCBI Taxonomy" id="103775"/>
    <lineage>
        <taxon>Eukaryota</taxon>
        <taxon>Metazoa</taxon>
        <taxon>Ecdysozoa</taxon>
        <taxon>Arthropoda</taxon>
        <taxon>Hexapoda</taxon>
        <taxon>Insecta</taxon>
        <taxon>Pterygota</taxon>
        <taxon>Neoptera</taxon>
        <taxon>Endopterygota</taxon>
        <taxon>Diptera</taxon>
        <taxon>Brachycera</taxon>
        <taxon>Muscomorpha</taxon>
        <taxon>Ephydroidea</taxon>
        <taxon>Drosophilidae</taxon>
        <taxon>Drosophila</taxon>
        <taxon>Sophophora</taxon>
    </lineage>
</organism>
<dbReference type="EMBL" id="JAMKOV010000003">
    <property type="protein sequence ID" value="KAI8041534.1"/>
    <property type="molecule type" value="Genomic_DNA"/>
</dbReference>
<dbReference type="GO" id="GO:0006629">
    <property type="term" value="P:lipid metabolic process"/>
    <property type="evidence" value="ECO:0007669"/>
    <property type="project" value="InterPro"/>
</dbReference>
<dbReference type="Gene3D" id="4.10.410.10">
    <property type="entry name" value="Pancreatic trypsin inhibitor Kunitz domain"/>
    <property type="match status" value="1"/>
</dbReference>
<dbReference type="AlphaFoldDB" id="A0A9P9YRV9"/>
<keyword evidence="4" id="KW-1185">Reference proteome</keyword>
<dbReference type="PANTHER" id="PTHR13593:SF103">
    <property type="entry name" value="RE10370P"/>
    <property type="match status" value="1"/>
</dbReference>